<evidence type="ECO:0000313" key="3">
    <source>
        <dbReference type="EMBL" id="OGK51006.1"/>
    </source>
</evidence>
<protein>
    <recommendedName>
        <fullName evidence="2">NAD-dependent epimerase/dehydratase domain-containing protein</fullName>
    </recommendedName>
</protein>
<sequence>MRMLITGGVGFIGTNATLYFQKKGWTVHLVDNFSRYGVKHNARLLKNLTPDVQITHQDVGATDKYLAQLKKASVILHLAGQTAVTTSIAQPQKDFTANLQGSFRLLEAVRQHNPQAIVIYASTNKVYGNLSQHQLKKDEKNKRYEDTCHPDGIGEKEQLNFISPYGCSKGAVDQYMQDYARTYNLRTVVFRQSCIYGPFQMGVEDQGWVAHFAKQFLLGRLLTVYGNGYQVRDLLFVDDLLQAYDLAIKQIDKTAGHAFNIGGGKENSYSLLQVIETLEKKIGKSIPVDFQKSRLGDQKYFVSDNRLLSSTLGWQTRTPYSTGMDRLLLWQKNQRTIL</sequence>
<dbReference type="Proteomes" id="UP000176480">
    <property type="component" value="Unassembled WGS sequence"/>
</dbReference>
<evidence type="ECO:0000259" key="2">
    <source>
        <dbReference type="Pfam" id="PF01370"/>
    </source>
</evidence>
<dbReference type="EMBL" id="MGAR01000037">
    <property type="protein sequence ID" value="OGK51006.1"/>
    <property type="molecule type" value="Genomic_DNA"/>
</dbReference>
<dbReference type="Gene3D" id="3.40.50.720">
    <property type="entry name" value="NAD(P)-binding Rossmann-like Domain"/>
    <property type="match status" value="1"/>
</dbReference>
<proteinExistence type="inferred from homology"/>
<feature type="domain" description="NAD-dependent epimerase/dehydratase" evidence="2">
    <location>
        <begin position="3"/>
        <end position="262"/>
    </location>
</feature>
<dbReference type="Pfam" id="PF01370">
    <property type="entry name" value="Epimerase"/>
    <property type="match status" value="1"/>
</dbReference>
<organism evidence="3 4">
    <name type="scientific">Candidatus Roizmanbacteria bacterium RIFCSPLOWO2_01_FULL_41_22</name>
    <dbReference type="NCBI Taxonomy" id="1802067"/>
    <lineage>
        <taxon>Bacteria</taxon>
        <taxon>Candidatus Roizmaniibacteriota</taxon>
    </lineage>
</organism>
<evidence type="ECO:0000313" key="4">
    <source>
        <dbReference type="Proteomes" id="UP000176480"/>
    </source>
</evidence>
<gene>
    <name evidence="3" type="ORF">A2966_02760</name>
</gene>
<dbReference type="PANTHER" id="PTHR43000">
    <property type="entry name" value="DTDP-D-GLUCOSE 4,6-DEHYDRATASE-RELATED"/>
    <property type="match status" value="1"/>
</dbReference>
<evidence type="ECO:0000256" key="1">
    <source>
        <dbReference type="ARBA" id="ARBA00007637"/>
    </source>
</evidence>
<reference evidence="3 4" key="1">
    <citation type="journal article" date="2016" name="Nat. Commun.">
        <title>Thousands of microbial genomes shed light on interconnected biogeochemical processes in an aquifer system.</title>
        <authorList>
            <person name="Anantharaman K."/>
            <person name="Brown C.T."/>
            <person name="Hug L.A."/>
            <person name="Sharon I."/>
            <person name="Castelle C.J."/>
            <person name="Probst A.J."/>
            <person name="Thomas B.C."/>
            <person name="Singh A."/>
            <person name="Wilkins M.J."/>
            <person name="Karaoz U."/>
            <person name="Brodie E.L."/>
            <person name="Williams K.H."/>
            <person name="Hubbard S.S."/>
            <person name="Banfield J.F."/>
        </authorList>
    </citation>
    <scope>NUCLEOTIDE SEQUENCE [LARGE SCALE GENOMIC DNA]</scope>
</reference>
<dbReference type="SUPFAM" id="SSF51735">
    <property type="entry name" value="NAD(P)-binding Rossmann-fold domains"/>
    <property type="match status" value="1"/>
</dbReference>
<dbReference type="AlphaFoldDB" id="A0A1F7J5Y3"/>
<dbReference type="InterPro" id="IPR001509">
    <property type="entry name" value="Epimerase_deHydtase"/>
</dbReference>
<comment type="similarity">
    <text evidence="1">Belongs to the NAD(P)-dependent epimerase/dehydratase family.</text>
</comment>
<accession>A0A1F7J5Y3</accession>
<dbReference type="InterPro" id="IPR036291">
    <property type="entry name" value="NAD(P)-bd_dom_sf"/>
</dbReference>
<comment type="caution">
    <text evidence="3">The sequence shown here is derived from an EMBL/GenBank/DDBJ whole genome shotgun (WGS) entry which is preliminary data.</text>
</comment>
<dbReference type="STRING" id="1802067.A2966_02760"/>
<name>A0A1F7J5Y3_9BACT</name>